<dbReference type="AlphaFoldDB" id="A0A8J5LQZ5"/>
<comment type="caution">
    <text evidence="5">The sequence shown here is derived from an EMBL/GenBank/DDBJ whole genome shotgun (WGS) entry which is preliminary data.</text>
</comment>
<dbReference type="PANTHER" id="PTHR31631:SF0">
    <property type="entry name" value="PROTEIN NETWORKED 2D"/>
    <property type="match status" value="1"/>
</dbReference>
<dbReference type="InterPro" id="IPR056888">
    <property type="entry name" value="NET2A-D/KIP1-like_dom"/>
</dbReference>
<dbReference type="PROSITE" id="PS51774">
    <property type="entry name" value="NAB"/>
    <property type="match status" value="1"/>
</dbReference>
<organism evidence="5 6">
    <name type="scientific">Zingiber officinale</name>
    <name type="common">Ginger</name>
    <name type="synonym">Amomum zingiber</name>
    <dbReference type="NCBI Taxonomy" id="94328"/>
    <lineage>
        <taxon>Eukaryota</taxon>
        <taxon>Viridiplantae</taxon>
        <taxon>Streptophyta</taxon>
        <taxon>Embryophyta</taxon>
        <taxon>Tracheophyta</taxon>
        <taxon>Spermatophyta</taxon>
        <taxon>Magnoliopsida</taxon>
        <taxon>Liliopsida</taxon>
        <taxon>Zingiberales</taxon>
        <taxon>Zingiberaceae</taxon>
        <taxon>Zingiber</taxon>
    </lineage>
</organism>
<evidence type="ECO:0000313" key="5">
    <source>
        <dbReference type="EMBL" id="KAG6526575.1"/>
    </source>
</evidence>
<feature type="region of interest" description="Disordered" evidence="3">
    <location>
        <begin position="494"/>
        <end position="513"/>
    </location>
</feature>
<feature type="coiled-coil region" evidence="2">
    <location>
        <begin position="362"/>
        <end position="410"/>
    </location>
</feature>
<feature type="coiled-coil region" evidence="2">
    <location>
        <begin position="133"/>
        <end position="292"/>
    </location>
</feature>
<dbReference type="InterPro" id="IPR056889">
    <property type="entry name" value="NET2A-D/KIP1-like_C"/>
</dbReference>
<evidence type="ECO:0000256" key="1">
    <source>
        <dbReference type="ARBA" id="ARBA00023054"/>
    </source>
</evidence>
<dbReference type="EMBL" id="JACMSC010000004">
    <property type="protein sequence ID" value="KAG6526575.1"/>
    <property type="molecule type" value="Genomic_DNA"/>
</dbReference>
<reference evidence="5 6" key="1">
    <citation type="submission" date="2020-08" db="EMBL/GenBank/DDBJ databases">
        <title>Plant Genome Project.</title>
        <authorList>
            <person name="Zhang R.-G."/>
        </authorList>
    </citation>
    <scope>NUCLEOTIDE SEQUENCE [LARGE SCALE GENOMIC DNA]</scope>
    <source>
        <tissue evidence="5">Rhizome</tissue>
    </source>
</reference>
<dbReference type="PANTHER" id="PTHR31631">
    <property type="entry name" value="PROTEIN NETWORKED 2D"/>
    <property type="match status" value="1"/>
</dbReference>
<keyword evidence="1 2" id="KW-0175">Coiled coil</keyword>
<dbReference type="GO" id="GO:0003779">
    <property type="term" value="F:actin binding"/>
    <property type="evidence" value="ECO:0007669"/>
    <property type="project" value="InterPro"/>
</dbReference>
<evidence type="ECO:0000313" key="6">
    <source>
        <dbReference type="Proteomes" id="UP000734854"/>
    </source>
</evidence>
<accession>A0A8J5LQZ5</accession>
<dbReference type="InterPro" id="IPR011684">
    <property type="entry name" value="NAB"/>
</dbReference>
<gene>
    <name evidence="5" type="ORF">ZIOFF_016566</name>
</gene>
<feature type="compositionally biased region" description="Polar residues" evidence="3">
    <location>
        <begin position="494"/>
        <end position="508"/>
    </location>
</feature>
<proteinExistence type="predicted"/>
<dbReference type="Proteomes" id="UP000734854">
    <property type="component" value="Unassembled WGS sequence"/>
</dbReference>
<name>A0A8J5LQZ5_ZINOF</name>
<dbReference type="Pfam" id="PF07765">
    <property type="entry name" value="KIP1"/>
    <property type="match status" value="1"/>
</dbReference>
<evidence type="ECO:0000256" key="3">
    <source>
        <dbReference type="SAM" id="MobiDB-lite"/>
    </source>
</evidence>
<feature type="domain" description="NAB" evidence="4">
    <location>
        <begin position="10"/>
        <end position="90"/>
    </location>
</feature>
<evidence type="ECO:0000259" key="4">
    <source>
        <dbReference type="PROSITE" id="PS51774"/>
    </source>
</evidence>
<evidence type="ECO:0000256" key="2">
    <source>
        <dbReference type="SAM" id="Coils"/>
    </source>
</evidence>
<dbReference type="Pfam" id="PF24918">
    <property type="entry name" value="NET2A_C"/>
    <property type="match status" value="1"/>
</dbReference>
<keyword evidence="6" id="KW-1185">Reference proteome</keyword>
<dbReference type="Pfam" id="PF25014">
    <property type="entry name" value="NET2A"/>
    <property type="match status" value="1"/>
</dbReference>
<feature type="region of interest" description="Disordered" evidence="3">
    <location>
        <begin position="758"/>
        <end position="780"/>
    </location>
</feature>
<sequence length="1119" mass="126178">MLQRAASNAYSWWWASHIRTKQSKWLDSNLHEMEDMVKKMLKLIEADADSFAKRAELYFKRRPELIGFVQDAYRAYRALAERYDHISGELHKANHTIATACPDQVQYAMLEEEDNLPKAIIPIDPSKINKPLVEGLMNKRRESESSIKKQQKKTDVLQISEEKAREEIGKLQKEILVLQTEKEFIKSSYESGIAKYWDIEKKIMDAQEKVSRLQDEFSTSAIIEDDEARSLMTATALKSCEDAMVNLQEQRRKSLEQVKVESQRIKVANEKLKILKSENGQLEVENAEMSGKATQMNFSSEKIEDDALNKARLDLQSICEKTKMHFETIPESSVIEIAEKINELANKVFTLEMTVSSQSAQINQLTLENNDLDRSLQKLEEEKMTLINDSDALSRRLKEAEEELTKVQAIEKIIHDEEFSFRENFVETCHNLSNISEKLQSFKATEDGWTQDAFIEDESSTLNTEPEQLFQGNEITEIDVINDDLKEEIHATQEHGNCQEDASQTEAGSQLKGALEKTDVATEALEINGLGSSQINSSVHLIISSESLLDGKDHTPTFCHNSPSGLDSNEGILQVEYTPVLTNNEEMKKRLSEMEEKNDQHIQDTMTSLIAELKNVIVVKDEEIQMLCQKLASPKTSSILTLNSWHGQQKVENTSDSSMCLQNYKSQDSDTADVLNPSSNKSDSIAVSTEKGLAENIDDDHINEQDSISPIAEKFRRDIDTLIERNFEFWLRFSTSFHHMQELKSKYEDLQNDFSKLNKKASAEDSPSANQDRKSESAPVATRLRELKMELGVWLEESALLRGELQSRISSLSELQEEISTAMNTKMESVEVLFASYEAAKFHGEVMNMKQENTKAIGELQLGQDQVKKLQAEIEDQLSKLCENFEPFPPGSPHDDLDSPPRARVPLRVFLFGAKPKKPSFFERIQPVFQKQNMKLRVGRRFKQLQQSEDFGTKSIFLAKIVSCFKIVSGLSCGHACKIGNFTNADEMGKESISKGLNGWGSYSGYGYPPATGNCYNHNGHGYYPPAPSYPPAAYPPSHYPPASYPPSHQGHGSRVGAALATAAAAYGVHRIAHGSHHGGHGYGAYAGHMPGAHYGEFKHGKFGKHKHGMFGGKFKKWK</sequence>
<protein>
    <recommendedName>
        <fullName evidence="4">NAB domain-containing protein</fullName>
    </recommendedName>
</protein>